<name>X1RRW8_9ZZZZ</name>
<dbReference type="EMBL" id="BARV01038281">
    <property type="protein sequence ID" value="GAI58264.1"/>
    <property type="molecule type" value="Genomic_DNA"/>
</dbReference>
<evidence type="ECO:0000313" key="1">
    <source>
        <dbReference type="EMBL" id="GAI58264.1"/>
    </source>
</evidence>
<gene>
    <name evidence="1" type="ORF">S06H3_59019</name>
</gene>
<reference evidence="1" key="1">
    <citation type="journal article" date="2014" name="Front. Microbiol.">
        <title>High frequency of phylogenetically diverse reductive dehalogenase-homologous genes in deep subseafloor sedimentary metagenomes.</title>
        <authorList>
            <person name="Kawai M."/>
            <person name="Futagami T."/>
            <person name="Toyoda A."/>
            <person name="Takaki Y."/>
            <person name="Nishi S."/>
            <person name="Hori S."/>
            <person name="Arai W."/>
            <person name="Tsubouchi T."/>
            <person name="Morono Y."/>
            <person name="Uchiyama I."/>
            <person name="Ito T."/>
            <person name="Fujiyama A."/>
            <person name="Inagaki F."/>
            <person name="Takami H."/>
        </authorList>
    </citation>
    <scope>NUCLEOTIDE SEQUENCE</scope>
    <source>
        <strain evidence="1">Expedition CK06-06</strain>
    </source>
</reference>
<organism evidence="1">
    <name type="scientific">marine sediment metagenome</name>
    <dbReference type="NCBI Taxonomy" id="412755"/>
    <lineage>
        <taxon>unclassified sequences</taxon>
        <taxon>metagenomes</taxon>
        <taxon>ecological metagenomes</taxon>
    </lineage>
</organism>
<dbReference type="AlphaFoldDB" id="X1RRW8"/>
<sequence length="54" mass="6106">DWKYSVRELRKMCIDAGLSPSGHKKLLAAKLIAYGWETEGKRKAEQPALLAVYD</sequence>
<protein>
    <recommendedName>
        <fullName evidence="2">SAP domain-containing protein</fullName>
    </recommendedName>
</protein>
<accession>X1RRW8</accession>
<feature type="non-terminal residue" evidence="1">
    <location>
        <position position="1"/>
    </location>
</feature>
<comment type="caution">
    <text evidence="1">The sequence shown here is derived from an EMBL/GenBank/DDBJ whole genome shotgun (WGS) entry which is preliminary data.</text>
</comment>
<proteinExistence type="predicted"/>
<evidence type="ECO:0008006" key="2">
    <source>
        <dbReference type="Google" id="ProtNLM"/>
    </source>
</evidence>